<dbReference type="CDD" id="cd22343">
    <property type="entry name" value="PDDEXK_lambda_exonuclease-like"/>
    <property type="match status" value="1"/>
</dbReference>
<dbReference type="PANTHER" id="PTHR46609:SF6">
    <property type="entry name" value="EXONUCLEASE, PHAGE-TYPE_RECB, C-TERMINAL DOMAIN-CONTAINING PROTEIN-RELATED"/>
    <property type="match status" value="1"/>
</dbReference>
<dbReference type="InterPro" id="IPR051703">
    <property type="entry name" value="NF-kappa-B_Signaling_Reg"/>
</dbReference>
<dbReference type="OrthoDB" id="1245848at2"/>
<evidence type="ECO:0000259" key="1">
    <source>
        <dbReference type="Pfam" id="PF09588"/>
    </source>
</evidence>
<dbReference type="InterPro" id="IPR011335">
    <property type="entry name" value="Restrct_endonuc-II-like"/>
</dbReference>
<dbReference type="Proteomes" id="UP000254950">
    <property type="component" value="Unassembled WGS sequence"/>
</dbReference>
<dbReference type="STRING" id="33044.GCA_900005695_01410"/>
<accession>A0A380ZKI5</accession>
<evidence type="ECO:0000313" key="3">
    <source>
        <dbReference type="Proteomes" id="UP000254950"/>
    </source>
</evidence>
<dbReference type="EMBL" id="UFTF01000001">
    <property type="protein sequence ID" value="SUV45546.1"/>
    <property type="molecule type" value="Genomic_DNA"/>
</dbReference>
<dbReference type="Gene3D" id="3.90.320.10">
    <property type="match status" value="1"/>
</dbReference>
<organism evidence="2 3">
    <name type="scientific">Bartonella doshiae</name>
    <dbReference type="NCBI Taxonomy" id="33044"/>
    <lineage>
        <taxon>Bacteria</taxon>
        <taxon>Pseudomonadati</taxon>
        <taxon>Pseudomonadota</taxon>
        <taxon>Alphaproteobacteria</taxon>
        <taxon>Hyphomicrobiales</taxon>
        <taxon>Bartonellaceae</taxon>
        <taxon>Bartonella</taxon>
    </lineage>
</organism>
<evidence type="ECO:0000313" key="2">
    <source>
        <dbReference type="EMBL" id="SUV45546.1"/>
    </source>
</evidence>
<feature type="domain" description="YqaJ viral recombinase" evidence="1">
    <location>
        <begin position="13"/>
        <end position="153"/>
    </location>
</feature>
<reference evidence="2 3" key="1">
    <citation type="submission" date="2018-06" db="EMBL/GenBank/DDBJ databases">
        <authorList>
            <consortium name="Pathogen Informatics"/>
            <person name="Doyle S."/>
        </authorList>
    </citation>
    <scope>NUCLEOTIDE SEQUENCE [LARGE SCALE GENOMIC DNA]</scope>
    <source>
        <strain evidence="2 3">NCTC12862</strain>
    </source>
</reference>
<dbReference type="PANTHER" id="PTHR46609">
    <property type="entry name" value="EXONUCLEASE, PHAGE-TYPE/RECB, C-TERMINAL DOMAIN-CONTAINING PROTEIN"/>
    <property type="match status" value="1"/>
</dbReference>
<dbReference type="GO" id="GO:0004519">
    <property type="term" value="F:endonuclease activity"/>
    <property type="evidence" value="ECO:0007669"/>
    <property type="project" value="UniProtKB-KW"/>
</dbReference>
<dbReference type="RefSeq" id="WP_004856563.1">
    <property type="nucleotide sequence ID" value="NZ_CACVBH010000001.1"/>
</dbReference>
<dbReference type="InterPro" id="IPR019080">
    <property type="entry name" value="YqaJ_viral_recombinase"/>
</dbReference>
<name>A0A380ZKI5_BARDO</name>
<dbReference type="AlphaFoldDB" id="A0A380ZKI5"/>
<keyword evidence="2" id="KW-0540">Nuclease</keyword>
<dbReference type="InterPro" id="IPR011604">
    <property type="entry name" value="PDDEXK-like_dom_sf"/>
</dbReference>
<keyword evidence="2" id="KW-0378">Hydrolase</keyword>
<keyword evidence="2" id="KW-0255">Endonuclease</keyword>
<protein>
    <submittedName>
        <fullName evidence="2">Putative phage-type endonuclease</fullName>
    </submittedName>
</protein>
<dbReference type="Pfam" id="PF09588">
    <property type="entry name" value="YqaJ"/>
    <property type="match status" value="1"/>
</dbReference>
<dbReference type="SUPFAM" id="SSF52980">
    <property type="entry name" value="Restriction endonuclease-like"/>
    <property type="match status" value="1"/>
</dbReference>
<proteinExistence type="predicted"/>
<sequence>MPIIINCIQGTAEWYQARNGLITASLFEMVVAQTKQGQKTSKYHAVMMKLAGERITGKAVEEGTTLAMRRGTELEPSARQLYGTLTHTKPECIGFVLADDRRKGFSPDAFIGTNGLLEIKTKKPEILIPHFYQKSFPEEHKAQCQGGLWIAQREWIDLMLYWPDMPPLIKRAYRDEAYIRKLESEINHFNEALEKMVQQIKHADTGFGMRIKIITKGQENAELREDVSNVLEKPINKEIGKKAGSVLERRRVIRQPTKTKRRRLAPRLKMPKR</sequence>
<gene>
    <name evidence="2" type="ORF">NCTC12862_01279</name>
</gene>